<keyword evidence="9 14" id="KW-0798">TonB box</keyword>
<evidence type="ECO:0000259" key="16">
    <source>
        <dbReference type="Pfam" id="PF00593"/>
    </source>
</evidence>
<evidence type="ECO:0000256" key="11">
    <source>
        <dbReference type="ARBA" id="ARBA00023237"/>
    </source>
</evidence>
<dbReference type="InterPro" id="IPR000531">
    <property type="entry name" value="Beta-barrel_TonB"/>
</dbReference>
<keyword evidence="6 15" id="KW-0732">Signal</keyword>
<dbReference type="Gene3D" id="2.40.170.20">
    <property type="entry name" value="TonB-dependent receptor, beta-barrel domain"/>
    <property type="match status" value="1"/>
</dbReference>
<dbReference type="PROSITE" id="PS01156">
    <property type="entry name" value="TONB_DEPENDENT_REC_2"/>
    <property type="match status" value="1"/>
</dbReference>
<feature type="short sequence motif" description="TonB C-terminal box" evidence="13">
    <location>
        <begin position="708"/>
        <end position="725"/>
    </location>
</feature>
<dbReference type="GO" id="GO:0009279">
    <property type="term" value="C:cell outer membrane"/>
    <property type="evidence" value="ECO:0007669"/>
    <property type="project" value="UniProtKB-SubCell"/>
</dbReference>
<sequence>MHRYLTTPWRPTMSSRRLRRMASAMIVAASPCAAVYAQQTAPQGNATTLSAVQVNASRMGMPPIDVPAALSVVRVAPSESGEAGVNLSETLVGVPGILARDRQNYAQDEQISIRGFGSRSTFGVRSIRLYLDGVPATLPDGQGQVSHFMLDTADRVEVLRGPFSVLYGNASGGVVQMWSAPGTSAPQTTLGVYGGSDDSFRYSVDTRGTVGLMDYNVAASQFLSGGYRQHSRVNRQSAHARLGFDLGHGQSLTVVVNHLNQPRAEDPMGLTKAQATADPRQASPAALQFDTRKSTRQDQLGVIYERPAGDDGQWRAMVYYGEREITQYQSIPVTTQLNPLQPGGVVEPNTHYGGADLRWSHRGQLAGGDYEFVLGAGGDYQRQHRLGYENFVGTTLGVKGRLRRDEDDNVDDVDAYAQWYWHFMPSWALMLGLRHDDVRFDEHDYYITPRNPDDSGSVDYSATTPVLALQYRPGDALRLYASYGEGFETPSYNELGYRSDGQPGLAFNLRPARSHNYEAGLKWQPASTMAFDAALFRADTRDELAIATSVNGRTTYRNVHDTRRQGIELSFDGQLAPDWHLIAGYTHLQAQFRSGFLTCVGTPCTTPTVPVASGSRMPGVPEDYGSLRLQHGGDTGWREGITLSSAGMTTANDLGTATAAGYAVFDADVAYTFVLGEKERLQLSARVDNLTDRRTIGSVIVNDGNGRYYEPAPGRTWLFGARLSF</sequence>
<dbReference type="InterPro" id="IPR010917">
    <property type="entry name" value="TonB_rcpt_CS"/>
</dbReference>
<feature type="domain" description="TonB-dependent receptor plug" evidence="17">
    <location>
        <begin position="64"/>
        <end position="174"/>
    </location>
</feature>
<dbReference type="InterPro" id="IPR036942">
    <property type="entry name" value="Beta-barrel_TonB_sf"/>
</dbReference>
<dbReference type="Proteomes" id="UP000248926">
    <property type="component" value="Unassembled WGS sequence"/>
</dbReference>
<evidence type="ECO:0000256" key="9">
    <source>
        <dbReference type="ARBA" id="ARBA00023077"/>
    </source>
</evidence>
<dbReference type="PANTHER" id="PTHR32552:SF68">
    <property type="entry name" value="FERRICHROME OUTER MEMBRANE TRANSPORTER_PHAGE RECEPTOR"/>
    <property type="match status" value="1"/>
</dbReference>
<reference evidence="18 19" key="1">
    <citation type="journal article" date="2018" name="Genet. Mol. Biol.">
        <title>The genome sequence of Dyella jiangningensis FCAV SCS01 from a lignocellulose-decomposing microbial consortium metagenome reveals potential for biotechnological applications.</title>
        <authorList>
            <person name="Desiderato J.G."/>
            <person name="Alvarenga D.O."/>
            <person name="Constancio M.T.L."/>
            <person name="Alves L.M.C."/>
            <person name="Varani A.M."/>
        </authorList>
    </citation>
    <scope>NUCLEOTIDE SEQUENCE [LARGE SCALE GENOMIC DNA]</scope>
    <source>
        <strain evidence="18 19">FCAV SCS01</strain>
    </source>
</reference>
<proteinExistence type="inferred from homology"/>
<feature type="domain" description="TonB-dependent receptor-like beta-barrel" evidence="16">
    <location>
        <begin position="278"/>
        <end position="690"/>
    </location>
</feature>
<dbReference type="Gene3D" id="2.170.130.10">
    <property type="entry name" value="TonB-dependent receptor, plug domain"/>
    <property type="match status" value="1"/>
</dbReference>
<evidence type="ECO:0000313" key="19">
    <source>
        <dbReference type="Proteomes" id="UP000248926"/>
    </source>
</evidence>
<dbReference type="PROSITE" id="PS52016">
    <property type="entry name" value="TONB_DEPENDENT_REC_3"/>
    <property type="match status" value="1"/>
</dbReference>
<keyword evidence="2 12" id="KW-0813">Transport</keyword>
<dbReference type="CDD" id="cd01347">
    <property type="entry name" value="ligand_gated_channel"/>
    <property type="match status" value="1"/>
</dbReference>
<keyword evidence="10 12" id="KW-0472">Membrane</keyword>
<keyword evidence="5 12" id="KW-0812">Transmembrane</keyword>
<evidence type="ECO:0000256" key="3">
    <source>
        <dbReference type="ARBA" id="ARBA00022452"/>
    </source>
</evidence>
<evidence type="ECO:0000256" key="12">
    <source>
        <dbReference type="PROSITE-ProRule" id="PRU01360"/>
    </source>
</evidence>
<dbReference type="Pfam" id="PF07715">
    <property type="entry name" value="Plug"/>
    <property type="match status" value="1"/>
</dbReference>
<dbReference type="AlphaFoldDB" id="A0A328P432"/>
<feature type="signal peptide" evidence="15">
    <location>
        <begin position="1"/>
        <end position="37"/>
    </location>
</feature>
<dbReference type="PANTHER" id="PTHR32552">
    <property type="entry name" value="FERRICHROME IRON RECEPTOR-RELATED"/>
    <property type="match status" value="1"/>
</dbReference>
<evidence type="ECO:0000256" key="2">
    <source>
        <dbReference type="ARBA" id="ARBA00022448"/>
    </source>
</evidence>
<evidence type="ECO:0000256" key="8">
    <source>
        <dbReference type="ARBA" id="ARBA00023065"/>
    </source>
</evidence>
<evidence type="ECO:0000256" key="7">
    <source>
        <dbReference type="ARBA" id="ARBA00023004"/>
    </source>
</evidence>
<evidence type="ECO:0000256" key="15">
    <source>
        <dbReference type="SAM" id="SignalP"/>
    </source>
</evidence>
<comment type="subcellular location">
    <subcellularLocation>
        <location evidence="1 12">Cell outer membrane</location>
        <topology evidence="1 12">Multi-pass membrane protein</topology>
    </subcellularLocation>
</comment>
<gene>
    <name evidence="18" type="ORF">CA260_19030</name>
</gene>
<dbReference type="InterPro" id="IPR012910">
    <property type="entry name" value="Plug_dom"/>
</dbReference>
<evidence type="ECO:0000259" key="17">
    <source>
        <dbReference type="Pfam" id="PF07715"/>
    </source>
</evidence>
<dbReference type="Pfam" id="PF00593">
    <property type="entry name" value="TonB_dep_Rec_b-barrel"/>
    <property type="match status" value="1"/>
</dbReference>
<dbReference type="InterPro" id="IPR037066">
    <property type="entry name" value="Plug_dom_sf"/>
</dbReference>
<dbReference type="EMBL" id="NFZS01000005">
    <property type="protein sequence ID" value="RAO74944.1"/>
    <property type="molecule type" value="Genomic_DNA"/>
</dbReference>
<dbReference type="SUPFAM" id="SSF56935">
    <property type="entry name" value="Porins"/>
    <property type="match status" value="1"/>
</dbReference>
<keyword evidence="4" id="KW-0410">Iron transport</keyword>
<keyword evidence="8" id="KW-0406">Ion transport</keyword>
<evidence type="ECO:0000256" key="1">
    <source>
        <dbReference type="ARBA" id="ARBA00004571"/>
    </source>
</evidence>
<keyword evidence="19" id="KW-1185">Reference proteome</keyword>
<keyword evidence="11 12" id="KW-0998">Cell outer membrane</keyword>
<evidence type="ECO:0000256" key="13">
    <source>
        <dbReference type="PROSITE-ProRule" id="PRU10144"/>
    </source>
</evidence>
<evidence type="ECO:0000256" key="6">
    <source>
        <dbReference type="ARBA" id="ARBA00022729"/>
    </source>
</evidence>
<evidence type="ECO:0000256" key="5">
    <source>
        <dbReference type="ARBA" id="ARBA00022692"/>
    </source>
</evidence>
<comment type="similarity">
    <text evidence="12 14">Belongs to the TonB-dependent receptor family.</text>
</comment>
<protein>
    <submittedName>
        <fullName evidence="18">Ligand-gated channel</fullName>
    </submittedName>
</protein>
<dbReference type="InterPro" id="IPR039426">
    <property type="entry name" value="TonB-dep_rcpt-like"/>
</dbReference>
<organism evidence="18 19">
    <name type="scientific">Dyella jiangningensis</name>
    <dbReference type="NCBI Taxonomy" id="1379159"/>
    <lineage>
        <taxon>Bacteria</taxon>
        <taxon>Pseudomonadati</taxon>
        <taxon>Pseudomonadota</taxon>
        <taxon>Gammaproteobacteria</taxon>
        <taxon>Lysobacterales</taxon>
        <taxon>Rhodanobacteraceae</taxon>
        <taxon>Dyella</taxon>
    </lineage>
</organism>
<feature type="chain" id="PRO_5016298684" evidence="15">
    <location>
        <begin position="38"/>
        <end position="725"/>
    </location>
</feature>
<evidence type="ECO:0000256" key="4">
    <source>
        <dbReference type="ARBA" id="ARBA00022496"/>
    </source>
</evidence>
<dbReference type="GO" id="GO:0015344">
    <property type="term" value="F:siderophore uptake transmembrane transporter activity"/>
    <property type="evidence" value="ECO:0007669"/>
    <property type="project" value="TreeGrafter"/>
</dbReference>
<keyword evidence="3 12" id="KW-1134">Transmembrane beta strand</keyword>
<evidence type="ECO:0000256" key="14">
    <source>
        <dbReference type="RuleBase" id="RU003357"/>
    </source>
</evidence>
<accession>A0A328P432</accession>
<comment type="caution">
    <text evidence="18">The sequence shown here is derived from an EMBL/GenBank/DDBJ whole genome shotgun (WGS) entry which is preliminary data.</text>
</comment>
<evidence type="ECO:0000256" key="10">
    <source>
        <dbReference type="ARBA" id="ARBA00023136"/>
    </source>
</evidence>
<evidence type="ECO:0000313" key="18">
    <source>
        <dbReference type="EMBL" id="RAO74944.1"/>
    </source>
</evidence>
<name>A0A328P432_9GAMM</name>
<keyword evidence="7" id="KW-0408">Iron</keyword>